<keyword evidence="5 7" id="KW-1133">Transmembrane helix</keyword>
<evidence type="ECO:0000256" key="3">
    <source>
        <dbReference type="ARBA" id="ARBA00022475"/>
    </source>
</evidence>
<dbReference type="PANTHER" id="PTHR32322">
    <property type="entry name" value="INNER MEMBRANE TRANSPORTER"/>
    <property type="match status" value="1"/>
</dbReference>
<protein>
    <submittedName>
        <fullName evidence="9">Carboxylate/amino acid/amine transporter</fullName>
    </submittedName>
</protein>
<feature type="transmembrane region" description="Helical" evidence="7">
    <location>
        <begin position="159"/>
        <end position="177"/>
    </location>
</feature>
<feature type="transmembrane region" description="Helical" evidence="7">
    <location>
        <begin position="213"/>
        <end position="238"/>
    </location>
</feature>
<feature type="transmembrane region" description="Helical" evidence="7">
    <location>
        <begin position="303"/>
        <end position="324"/>
    </location>
</feature>
<dbReference type="InterPro" id="IPR000620">
    <property type="entry name" value="EamA_dom"/>
</dbReference>
<dbReference type="EMBL" id="LR214970">
    <property type="protein sequence ID" value="VEU61127.1"/>
    <property type="molecule type" value="Genomic_DNA"/>
</dbReference>
<evidence type="ECO:0000256" key="1">
    <source>
        <dbReference type="ARBA" id="ARBA00004651"/>
    </source>
</evidence>
<dbReference type="RefSeq" id="WP_129687927.1">
    <property type="nucleotide sequence ID" value="NZ_LR214970.1"/>
</dbReference>
<evidence type="ECO:0000256" key="5">
    <source>
        <dbReference type="ARBA" id="ARBA00022989"/>
    </source>
</evidence>
<keyword evidence="4 7" id="KW-0812">Transmembrane</keyword>
<organism evidence="9 10">
    <name type="scientific">Mycoplasmopsis bovigenitalium</name>
    <dbReference type="NCBI Taxonomy" id="2112"/>
    <lineage>
        <taxon>Bacteria</taxon>
        <taxon>Bacillati</taxon>
        <taxon>Mycoplasmatota</taxon>
        <taxon>Mycoplasmoidales</taxon>
        <taxon>Metamycoplasmataceae</taxon>
        <taxon>Mycoplasmopsis</taxon>
    </lineage>
</organism>
<comment type="subcellular location">
    <subcellularLocation>
        <location evidence="1">Cell membrane</location>
        <topology evidence="1">Multi-pass membrane protein</topology>
    </subcellularLocation>
</comment>
<keyword evidence="3" id="KW-1003">Cell membrane</keyword>
<dbReference type="GO" id="GO:0005886">
    <property type="term" value="C:plasma membrane"/>
    <property type="evidence" value="ECO:0007669"/>
    <property type="project" value="UniProtKB-SubCell"/>
</dbReference>
<dbReference type="PANTHER" id="PTHR32322:SF18">
    <property type="entry name" value="S-ADENOSYLMETHIONINE_S-ADENOSYLHOMOCYSTEINE TRANSPORTER"/>
    <property type="match status" value="1"/>
</dbReference>
<feature type="transmembrane region" description="Helical" evidence="7">
    <location>
        <begin position="183"/>
        <end position="201"/>
    </location>
</feature>
<feature type="transmembrane region" description="Helical" evidence="7">
    <location>
        <begin position="21"/>
        <end position="40"/>
    </location>
</feature>
<dbReference type="SUPFAM" id="SSF103481">
    <property type="entry name" value="Multidrug resistance efflux transporter EmrE"/>
    <property type="match status" value="1"/>
</dbReference>
<proteinExistence type="inferred from homology"/>
<feature type="transmembrane region" description="Helical" evidence="7">
    <location>
        <begin position="98"/>
        <end position="120"/>
    </location>
</feature>
<evidence type="ECO:0000256" key="6">
    <source>
        <dbReference type="ARBA" id="ARBA00023136"/>
    </source>
</evidence>
<gene>
    <name evidence="9" type="ORF">NCTC10122_00719</name>
</gene>
<dbReference type="AlphaFoldDB" id="A0A449AA27"/>
<feature type="transmembrane region" description="Helical" evidence="7">
    <location>
        <begin position="250"/>
        <end position="269"/>
    </location>
</feature>
<evidence type="ECO:0000259" key="8">
    <source>
        <dbReference type="Pfam" id="PF00892"/>
    </source>
</evidence>
<evidence type="ECO:0000256" key="2">
    <source>
        <dbReference type="ARBA" id="ARBA00007362"/>
    </source>
</evidence>
<dbReference type="InterPro" id="IPR050638">
    <property type="entry name" value="AA-Vitamin_Transporters"/>
</dbReference>
<dbReference type="Pfam" id="PF00892">
    <property type="entry name" value="EamA"/>
    <property type="match status" value="1"/>
</dbReference>
<reference evidence="9 10" key="1">
    <citation type="submission" date="2019-01" db="EMBL/GenBank/DDBJ databases">
        <authorList>
            <consortium name="Pathogen Informatics"/>
        </authorList>
    </citation>
    <scope>NUCLEOTIDE SEQUENCE [LARGE SCALE GENOMIC DNA]</scope>
    <source>
        <strain evidence="9 10">NCTC10122</strain>
    </source>
</reference>
<accession>A0A449AA27</accession>
<evidence type="ECO:0000256" key="4">
    <source>
        <dbReference type="ARBA" id="ARBA00022692"/>
    </source>
</evidence>
<dbReference type="Proteomes" id="UP000290942">
    <property type="component" value="Chromosome"/>
</dbReference>
<comment type="similarity">
    <text evidence="2">Belongs to the EamA transporter family.</text>
</comment>
<feature type="transmembrane region" description="Helical" evidence="7">
    <location>
        <begin position="60"/>
        <end position="86"/>
    </location>
</feature>
<dbReference type="InterPro" id="IPR037185">
    <property type="entry name" value="EmrE-like"/>
</dbReference>
<feature type="domain" description="EamA" evidence="8">
    <location>
        <begin position="19"/>
        <end position="169"/>
    </location>
</feature>
<evidence type="ECO:0000313" key="10">
    <source>
        <dbReference type="Proteomes" id="UP000290942"/>
    </source>
</evidence>
<evidence type="ECO:0000256" key="7">
    <source>
        <dbReference type="SAM" id="Phobius"/>
    </source>
</evidence>
<feature type="transmembrane region" description="Helical" evidence="7">
    <location>
        <begin position="126"/>
        <end position="147"/>
    </location>
</feature>
<evidence type="ECO:0000313" key="9">
    <source>
        <dbReference type="EMBL" id="VEU61127.1"/>
    </source>
</evidence>
<keyword evidence="6 7" id="KW-0472">Membrane</keyword>
<name>A0A449AA27_9BACT</name>
<sequence>MNSQQIIQGKKSFSSANIGKIFGFLAGISWALVSIFLLLHDQSFRRRVDGLSTIIDSLRIGVSISFVSESMACIWVFFAVISFKKVNLIKKTFTNKNVLWLIFGSIFGGPFGSVTYILGIQYIGPGLVSSITVAYPVLAAMLAYLFLKQKMNINSMIGGAISLLAILTLGILQFSSGDLRNCWGFLFALFAAIGWAIESFMGSKAMNSNIDPIVSIFIRQCISVLFIGIVFVISFNAFKTIKLVVTNIDVLWILGASFIAIVSFVLFYISINKTGVGVASGLNICYVVWIILFELMIPKFYPWYIYILVVTVFCAQLITLLPDFNKNRLKRKKI</sequence>
<feature type="transmembrane region" description="Helical" evidence="7">
    <location>
        <begin position="276"/>
        <end position="297"/>
    </location>
</feature>